<reference evidence="3 4" key="1">
    <citation type="submission" date="2018-01" db="EMBL/GenBank/DDBJ databases">
        <title>Draft genome sequences of Chryseobacterium lactis NCTC11390, Chryseobacterium oncorhynchi 701B-08, and Chryseobacterium viscerum 687B-08.</title>
        <authorList>
            <person name="Jeong J.-J."/>
            <person name="Lee Y.J."/>
            <person name="Park B."/>
            <person name="Choi I.-G."/>
            <person name="Kim K.D."/>
        </authorList>
    </citation>
    <scope>NUCLEOTIDE SEQUENCE [LARGE SCALE GENOMIC DNA]</scope>
    <source>
        <strain evidence="3 4">NCTC11390</strain>
    </source>
</reference>
<dbReference type="OrthoDB" id="5386209at2"/>
<dbReference type="EMBL" id="CP033924">
    <property type="protein sequence ID" value="AZA84851.1"/>
    <property type="molecule type" value="Genomic_DNA"/>
</dbReference>
<name>A0A3G6RPS8_CHRLC</name>
<reference evidence="2 5" key="2">
    <citation type="submission" date="2018-11" db="EMBL/GenBank/DDBJ databases">
        <title>Proposal to divide the Flavobacteriaceae and reorganize its genera based on Amino Acid Identity values calculated from whole genome sequences.</title>
        <authorList>
            <person name="Nicholson A.C."/>
            <person name="Gulvik C.A."/>
            <person name="Whitney A.M."/>
            <person name="Humrighouse B.W."/>
            <person name="Bell M."/>
            <person name="Holmes B."/>
            <person name="Steigerwalt A.G."/>
            <person name="Villarma A."/>
            <person name="Sheth M."/>
            <person name="Batra D."/>
            <person name="Pryor J."/>
            <person name="Bernardet J.-F."/>
            <person name="Hugo C."/>
            <person name="Kampfer P."/>
            <person name="Newman J."/>
            <person name="McQuiston J.R."/>
        </authorList>
    </citation>
    <scope>NUCLEOTIDE SEQUENCE [LARGE SCALE GENOMIC DNA]</scope>
    <source>
        <strain evidence="2 5">KC_1864</strain>
    </source>
</reference>
<evidence type="ECO:0000313" key="2">
    <source>
        <dbReference type="EMBL" id="AZA84851.1"/>
    </source>
</evidence>
<gene>
    <name evidence="3" type="ORF">C1637_18900</name>
    <name evidence="2" type="ORF">EG342_24410</name>
</gene>
<dbReference type="Proteomes" id="UP000236262">
    <property type="component" value="Unassembled WGS sequence"/>
</dbReference>
<feature type="transmembrane region" description="Helical" evidence="1">
    <location>
        <begin position="51"/>
        <end position="72"/>
    </location>
</feature>
<feature type="transmembrane region" description="Helical" evidence="1">
    <location>
        <begin position="239"/>
        <end position="259"/>
    </location>
</feature>
<feature type="transmembrane region" description="Helical" evidence="1">
    <location>
        <begin position="12"/>
        <end position="31"/>
    </location>
</feature>
<dbReference type="KEGG" id="clac:EG342_24410"/>
<evidence type="ECO:0000256" key="1">
    <source>
        <dbReference type="SAM" id="Phobius"/>
    </source>
</evidence>
<evidence type="ECO:0000313" key="4">
    <source>
        <dbReference type="Proteomes" id="UP000236262"/>
    </source>
</evidence>
<dbReference type="Proteomes" id="UP000279972">
    <property type="component" value="Chromosome"/>
</dbReference>
<organism evidence="3 4">
    <name type="scientific">Chryseobacterium lactis</name>
    <dbReference type="NCBI Taxonomy" id="1241981"/>
    <lineage>
        <taxon>Bacteria</taxon>
        <taxon>Pseudomonadati</taxon>
        <taxon>Bacteroidota</taxon>
        <taxon>Flavobacteriia</taxon>
        <taxon>Flavobacteriales</taxon>
        <taxon>Weeksellaceae</taxon>
        <taxon>Chryseobacterium group</taxon>
        <taxon>Chryseobacterium</taxon>
    </lineage>
</organism>
<proteinExistence type="predicted"/>
<evidence type="ECO:0008006" key="6">
    <source>
        <dbReference type="Google" id="ProtNLM"/>
    </source>
</evidence>
<keyword evidence="1" id="KW-0472">Membrane</keyword>
<keyword evidence="5" id="KW-1185">Reference proteome</keyword>
<keyword evidence="1" id="KW-0812">Transmembrane</keyword>
<evidence type="ECO:0000313" key="3">
    <source>
        <dbReference type="EMBL" id="PNW12222.1"/>
    </source>
</evidence>
<keyword evidence="1" id="KW-1133">Transmembrane helix</keyword>
<dbReference type="AlphaFoldDB" id="A0A3G6RPS8"/>
<dbReference type="RefSeq" id="WP_103293219.1">
    <property type="nucleotide sequence ID" value="NZ_CP033924.1"/>
</dbReference>
<evidence type="ECO:0000313" key="5">
    <source>
        <dbReference type="Proteomes" id="UP000279972"/>
    </source>
</evidence>
<protein>
    <recommendedName>
        <fullName evidence="6">RING-type E3 ubiquitin transferase</fullName>
    </recommendedName>
</protein>
<dbReference type="EMBL" id="PPEH01000008">
    <property type="protein sequence ID" value="PNW12222.1"/>
    <property type="molecule type" value="Genomic_DNA"/>
</dbReference>
<sequence>MENNKKKSFAGYIIVGIILLCFLYFILWLIFKEKMPFHQYAYEIANNYDAYAEKALIVLPLVFFVFIFFTVMRPTPAKRFLRLQASLPTSKIKSLAKGLVEIEGTLIMKTPLSSPVDHETCIGYYYTIEDIDRDSDGKESYTTVHRETQCNSFQIRDETGIIEVEPEGIEFVLLGETNISSNNSKRYTETLLKDGQKMLLVGYADSKNAVSFIRKDDHYKVLGITSSSGITVWNKYQPLLRSFLFTCSAILLIIIYILIQ</sequence>
<accession>A0A3G6RPS8</accession>